<evidence type="ECO:0000313" key="7">
    <source>
        <dbReference type="Proteomes" id="UP000663831"/>
    </source>
</evidence>
<comment type="caution">
    <text evidence="6">The sequence shown here is derived from an EMBL/GenBank/DDBJ whole genome shotgun (WGS) entry which is preliminary data.</text>
</comment>
<dbReference type="CDD" id="cd02909">
    <property type="entry name" value="cupin_pirin_N"/>
    <property type="match status" value="1"/>
</dbReference>
<dbReference type="Gene3D" id="2.60.120.10">
    <property type="entry name" value="Jelly Rolls"/>
    <property type="match status" value="2"/>
</dbReference>
<sequence>MTEYSSPIIQVEEDFEDTSRRPTQTIKALATPEGSGATVWRTIGGTELENLDPFLMLDHFVADHQGAAFPGDYAHDDPIYAHFLKRWLLDHPHRGQATVTYMLQGSSQHEDSMGNLGTLCAGDVQWMIAGRGVKHAEMPVYQEGGDVPIGLQLWVNLPAQYKMTAPTYKDIKSETIPTIFHECGDIEIRIISGTSCGTSVAPPSVGGCWYIHIKFHKRGSTFNQELPPGWTAFAYILSGALSIKSETFLSHTAVVLSSNPKENHVSLSAEEGESAVVLFAAEPLNQPIARFGPFVMNTKEELQKALLDYRMEINGFENARRWKSSIGGR</sequence>
<comment type="similarity">
    <text evidence="1 3">Belongs to the pirin family.</text>
</comment>
<dbReference type="Pfam" id="PF02678">
    <property type="entry name" value="Pirin"/>
    <property type="match status" value="1"/>
</dbReference>
<evidence type="ECO:0000256" key="1">
    <source>
        <dbReference type="ARBA" id="ARBA00008416"/>
    </source>
</evidence>
<organism evidence="6 7">
    <name type="scientific">Rhizoctonia solani</name>
    <dbReference type="NCBI Taxonomy" id="456999"/>
    <lineage>
        <taxon>Eukaryota</taxon>
        <taxon>Fungi</taxon>
        <taxon>Dikarya</taxon>
        <taxon>Basidiomycota</taxon>
        <taxon>Agaricomycotina</taxon>
        <taxon>Agaricomycetes</taxon>
        <taxon>Cantharellales</taxon>
        <taxon>Ceratobasidiaceae</taxon>
        <taxon>Rhizoctonia</taxon>
    </lineage>
</organism>
<evidence type="ECO:0000313" key="6">
    <source>
        <dbReference type="EMBL" id="CAE6531757.1"/>
    </source>
</evidence>
<dbReference type="EMBL" id="CAJMWV010007795">
    <property type="protein sequence ID" value="CAE6531757.1"/>
    <property type="molecule type" value="Genomic_DNA"/>
</dbReference>
<comment type="cofactor">
    <cofactor evidence="2">
        <name>Fe cation</name>
        <dbReference type="ChEBI" id="CHEBI:24875"/>
    </cofactor>
    <text evidence="2">Binds 1 Fe cation per subunit.</text>
</comment>
<dbReference type="GO" id="GO:0046872">
    <property type="term" value="F:metal ion binding"/>
    <property type="evidence" value="ECO:0007669"/>
    <property type="project" value="UniProtKB-KW"/>
</dbReference>
<dbReference type="PIRSF" id="PIRSF006232">
    <property type="entry name" value="Pirin"/>
    <property type="match status" value="1"/>
</dbReference>
<dbReference type="PANTHER" id="PTHR13903">
    <property type="entry name" value="PIRIN-RELATED"/>
    <property type="match status" value="1"/>
</dbReference>
<dbReference type="PANTHER" id="PTHR13903:SF8">
    <property type="entry name" value="PIRIN"/>
    <property type="match status" value="1"/>
</dbReference>
<feature type="binding site" evidence="2">
    <location>
        <position position="137"/>
    </location>
    <ligand>
        <name>Fe cation</name>
        <dbReference type="ChEBI" id="CHEBI:24875"/>
    </ligand>
</feature>
<evidence type="ECO:0000259" key="4">
    <source>
        <dbReference type="Pfam" id="PF02678"/>
    </source>
</evidence>
<name>A0A8H3DLJ3_9AGAM</name>
<keyword evidence="2" id="KW-0479">Metal-binding</keyword>
<dbReference type="CDD" id="cd02247">
    <property type="entry name" value="cupin_pirin_C"/>
    <property type="match status" value="1"/>
</dbReference>
<accession>A0A8H3DLJ3</accession>
<dbReference type="InterPro" id="IPR011051">
    <property type="entry name" value="RmlC_Cupin_sf"/>
</dbReference>
<proteinExistence type="inferred from homology"/>
<feature type="domain" description="Pirin C-terminal" evidence="5">
    <location>
        <begin position="217"/>
        <end position="311"/>
    </location>
</feature>
<evidence type="ECO:0000256" key="2">
    <source>
        <dbReference type="PIRSR" id="PIRSR006232-1"/>
    </source>
</evidence>
<feature type="binding site" evidence="2">
    <location>
        <position position="135"/>
    </location>
    <ligand>
        <name>Fe cation</name>
        <dbReference type="ChEBI" id="CHEBI:24875"/>
    </ligand>
</feature>
<keyword evidence="2" id="KW-0408">Iron</keyword>
<dbReference type="InterPro" id="IPR008778">
    <property type="entry name" value="Pirin_C_dom"/>
</dbReference>
<feature type="domain" description="Pirin N-terminal" evidence="4">
    <location>
        <begin position="41"/>
        <end position="155"/>
    </location>
</feature>
<evidence type="ECO:0008006" key="8">
    <source>
        <dbReference type="Google" id="ProtNLM"/>
    </source>
</evidence>
<dbReference type="InterPro" id="IPR003829">
    <property type="entry name" value="Pirin_N_dom"/>
</dbReference>
<evidence type="ECO:0000256" key="3">
    <source>
        <dbReference type="RuleBase" id="RU003457"/>
    </source>
</evidence>
<dbReference type="InterPro" id="IPR014710">
    <property type="entry name" value="RmlC-like_jellyroll"/>
</dbReference>
<dbReference type="InterPro" id="IPR012093">
    <property type="entry name" value="Pirin"/>
</dbReference>
<gene>
    <name evidence="6" type="ORF">RDB_LOCUS158712</name>
</gene>
<reference evidence="6" key="1">
    <citation type="submission" date="2021-01" db="EMBL/GenBank/DDBJ databases">
        <authorList>
            <person name="Kaushik A."/>
        </authorList>
    </citation>
    <scope>NUCLEOTIDE SEQUENCE</scope>
    <source>
        <strain evidence="6">AG3-1AP</strain>
    </source>
</reference>
<feature type="binding site" evidence="2">
    <location>
        <position position="91"/>
    </location>
    <ligand>
        <name>Fe cation</name>
        <dbReference type="ChEBI" id="CHEBI:24875"/>
    </ligand>
</feature>
<dbReference type="AlphaFoldDB" id="A0A8H3DLJ3"/>
<dbReference type="SUPFAM" id="SSF51182">
    <property type="entry name" value="RmlC-like cupins"/>
    <property type="match status" value="1"/>
</dbReference>
<dbReference type="Proteomes" id="UP000663831">
    <property type="component" value="Unassembled WGS sequence"/>
</dbReference>
<evidence type="ECO:0000259" key="5">
    <source>
        <dbReference type="Pfam" id="PF05726"/>
    </source>
</evidence>
<protein>
    <recommendedName>
        <fullName evidence="8">Pirin</fullName>
    </recommendedName>
</protein>
<dbReference type="Pfam" id="PF05726">
    <property type="entry name" value="Pirin_C"/>
    <property type="match status" value="1"/>
</dbReference>
<feature type="binding site" evidence="2">
    <location>
        <position position="93"/>
    </location>
    <ligand>
        <name>Fe cation</name>
        <dbReference type="ChEBI" id="CHEBI:24875"/>
    </ligand>
</feature>